<dbReference type="Pfam" id="PF14322">
    <property type="entry name" value="SusD-like_3"/>
    <property type="match status" value="1"/>
</dbReference>
<evidence type="ECO:0000256" key="3">
    <source>
        <dbReference type="ARBA" id="ARBA00022729"/>
    </source>
</evidence>
<feature type="domain" description="RagB/SusD" evidence="6">
    <location>
        <begin position="320"/>
        <end position="634"/>
    </location>
</feature>
<evidence type="ECO:0000256" key="2">
    <source>
        <dbReference type="ARBA" id="ARBA00006275"/>
    </source>
</evidence>
<comment type="caution">
    <text evidence="8">The sequence shown here is derived from an EMBL/GenBank/DDBJ whole genome shotgun (WGS) entry which is preliminary data.</text>
</comment>
<protein>
    <submittedName>
        <fullName evidence="8">RagB/SusD family nutrient uptake outer membrane protein</fullName>
    </submittedName>
</protein>
<sequence length="634" mass="72290">MKIFKNITILTVLIALFSCEEYLDVVPDNVATIDNAFFDRVQARKYLFTCYSYLPNFASMNSNPALFGGDEFWVIPELRRRHFSNVQNLALGFQNANDPYLNYYEGSLNASSALYQGIRVCNTFIDRIDEVPDIDSNERSQWKAEAKLLKAYYHFYLMRMYGPIPLVDENIPISAEPEEIKSIRRPFDECVNFVVDLIDQAASDLPNVVQDQIDDMGRITKPIALAIKAKVLVTAASPLFNGNPDYISFANSGGELLFSSGEDIEKWKMAADAALIAIQEAEEAGHTLFELNDPSLNNFSEFIVRELNLRGRVTERWNSEIIWGDSRNSGTTNTLQRYGQARLINGVGNAVPQALAPTLRIAKQYYTSNGVPIDEDITWSGRDIFAYRVAGADDHLMVRPGEEIPELHFDRESRFYADLGFDRGAWFGQGRLDESDPYYVYARVGEISGKKAIDEYSITGYYAKKLVYYKNAFSTGNNYSVTNYAFPIIRLADLYLLYAEALNESGEVSQAQAWIDKVRERAGLAGVVESWNNFAINTSKPSTQEGLRDIIQQERLIEMSMEGHRFWDLRRWKKAIELMNAPIQGWNTDSGESKEEFYTVIDLHDQKFDMKDYLWPLRTFILTVNTNLVQNPGW</sequence>
<dbReference type="InterPro" id="IPR012944">
    <property type="entry name" value="SusD_RagB_dom"/>
</dbReference>
<evidence type="ECO:0000313" key="9">
    <source>
        <dbReference type="Proteomes" id="UP001172083"/>
    </source>
</evidence>
<dbReference type="EMBL" id="JAUJEB010000005">
    <property type="protein sequence ID" value="MDN5214941.1"/>
    <property type="molecule type" value="Genomic_DNA"/>
</dbReference>
<proteinExistence type="inferred from homology"/>
<keyword evidence="9" id="KW-1185">Reference proteome</keyword>
<evidence type="ECO:0000256" key="5">
    <source>
        <dbReference type="ARBA" id="ARBA00023237"/>
    </source>
</evidence>
<dbReference type="Gene3D" id="1.25.40.390">
    <property type="match status" value="1"/>
</dbReference>
<dbReference type="PROSITE" id="PS51257">
    <property type="entry name" value="PROKAR_LIPOPROTEIN"/>
    <property type="match status" value="1"/>
</dbReference>
<feature type="domain" description="SusD-like N-terminal" evidence="7">
    <location>
        <begin position="93"/>
        <end position="231"/>
    </location>
</feature>
<dbReference type="InterPro" id="IPR011990">
    <property type="entry name" value="TPR-like_helical_dom_sf"/>
</dbReference>
<keyword evidence="4" id="KW-0472">Membrane</keyword>
<organism evidence="8 9">
    <name type="scientific">Agaribacillus aureus</name>
    <dbReference type="NCBI Taxonomy" id="3051825"/>
    <lineage>
        <taxon>Bacteria</taxon>
        <taxon>Pseudomonadati</taxon>
        <taxon>Bacteroidota</taxon>
        <taxon>Cytophagia</taxon>
        <taxon>Cytophagales</taxon>
        <taxon>Splendidivirgaceae</taxon>
        <taxon>Agaribacillus</taxon>
    </lineage>
</organism>
<comment type="subcellular location">
    <subcellularLocation>
        <location evidence="1">Cell outer membrane</location>
    </subcellularLocation>
</comment>
<accession>A0ABT8LF13</accession>
<dbReference type="RefSeq" id="WP_346760279.1">
    <property type="nucleotide sequence ID" value="NZ_JAUJEB010000005.1"/>
</dbReference>
<evidence type="ECO:0000256" key="4">
    <source>
        <dbReference type="ARBA" id="ARBA00023136"/>
    </source>
</evidence>
<dbReference type="Proteomes" id="UP001172083">
    <property type="component" value="Unassembled WGS sequence"/>
</dbReference>
<keyword evidence="5" id="KW-0998">Cell outer membrane</keyword>
<dbReference type="Pfam" id="PF07980">
    <property type="entry name" value="SusD_RagB"/>
    <property type="match status" value="1"/>
</dbReference>
<dbReference type="SUPFAM" id="SSF48452">
    <property type="entry name" value="TPR-like"/>
    <property type="match status" value="1"/>
</dbReference>
<keyword evidence="3" id="KW-0732">Signal</keyword>
<evidence type="ECO:0000313" key="8">
    <source>
        <dbReference type="EMBL" id="MDN5214941.1"/>
    </source>
</evidence>
<evidence type="ECO:0000259" key="6">
    <source>
        <dbReference type="Pfam" id="PF07980"/>
    </source>
</evidence>
<reference evidence="8" key="1">
    <citation type="submission" date="2023-06" db="EMBL/GenBank/DDBJ databases">
        <title>Genomic of Agaribacillus aureum.</title>
        <authorList>
            <person name="Wang G."/>
        </authorList>
    </citation>
    <scope>NUCLEOTIDE SEQUENCE</scope>
    <source>
        <strain evidence="8">BMA12</strain>
    </source>
</reference>
<gene>
    <name evidence="8" type="ORF">QQ020_22870</name>
</gene>
<comment type="similarity">
    <text evidence="2">Belongs to the SusD family.</text>
</comment>
<dbReference type="InterPro" id="IPR033985">
    <property type="entry name" value="SusD-like_N"/>
</dbReference>
<evidence type="ECO:0000259" key="7">
    <source>
        <dbReference type="Pfam" id="PF14322"/>
    </source>
</evidence>
<evidence type="ECO:0000256" key="1">
    <source>
        <dbReference type="ARBA" id="ARBA00004442"/>
    </source>
</evidence>
<name>A0ABT8LF13_9BACT</name>